<feature type="domain" description="Major facilitator superfamily (MFS) profile" evidence="8">
    <location>
        <begin position="1"/>
        <end position="493"/>
    </location>
</feature>
<dbReference type="SUPFAM" id="SSF103473">
    <property type="entry name" value="MFS general substrate transporter"/>
    <property type="match status" value="1"/>
</dbReference>
<evidence type="ECO:0000256" key="1">
    <source>
        <dbReference type="ARBA" id="ARBA00004141"/>
    </source>
</evidence>
<feature type="region of interest" description="Disordered" evidence="6">
    <location>
        <begin position="501"/>
        <end position="531"/>
    </location>
</feature>
<evidence type="ECO:0000256" key="5">
    <source>
        <dbReference type="ARBA" id="ARBA00023136"/>
    </source>
</evidence>
<keyword evidence="4 7" id="KW-1133">Transmembrane helix</keyword>
<evidence type="ECO:0000256" key="4">
    <source>
        <dbReference type="ARBA" id="ARBA00022989"/>
    </source>
</evidence>
<feature type="transmembrane region" description="Helical" evidence="7">
    <location>
        <begin position="267"/>
        <end position="288"/>
    </location>
</feature>
<dbReference type="PROSITE" id="PS50850">
    <property type="entry name" value="MFS"/>
    <property type="match status" value="1"/>
</dbReference>
<feature type="transmembrane region" description="Helical" evidence="7">
    <location>
        <begin position="361"/>
        <end position="380"/>
    </location>
</feature>
<dbReference type="GO" id="GO:0005886">
    <property type="term" value="C:plasma membrane"/>
    <property type="evidence" value="ECO:0007669"/>
    <property type="project" value="TreeGrafter"/>
</dbReference>
<dbReference type="Pfam" id="PF07690">
    <property type="entry name" value="MFS_1"/>
    <property type="match status" value="1"/>
</dbReference>
<feature type="transmembrane region" description="Helical" evidence="7">
    <location>
        <begin position="222"/>
        <end position="247"/>
    </location>
</feature>
<feature type="transmembrane region" description="Helical" evidence="7">
    <location>
        <begin position="199"/>
        <end position="216"/>
    </location>
</feature>
<evidence type="ECO:0000256" key="2">
    <source>
        <dbReference type="ARBA" id="ARBA00022448"/>
    </source>
</evidence>
<comment type="caution">
    <text evidence="9">The sequence shown here is derived from an EMBL/GenBank/DDBJ whole genome shotgun (WGS) entry which is preliminary data.</text>
</comment>
<sequence>MVGLMLAVFLISIDRTIISTAIPYITREFQSTPDIGWYGSAYLLTACAFQPVFGRIFVLFSVKKSYLLAMFFFELGSLLCGVAPDSMTLIIGRAIAGFGSAGVLTGSFVVVSAAVPLHLRPIFIAVVGMLMLQCRYGVGASVGPLLGGVFTDLVTWRWCFYINLPVGGATAAAMILYFNPKKNQNSHGTFVERFMNLDIVGNVLLLGAALMLFLALEYTTQGIAWSSAMIIGLLVGFGIVAIMFVGWQWRKGDEALLPSRIVMQRTVSASCGMAFMTYGAIINLNFFLPIWFQAILGKSAIESGVDMIPYFVVNAFFSLVGGIFVSLVGYVTPPAVVGSAIGTVGVGLLLLLNVNTTTAQWVGYEIVASVGFGISIQQGFTAVQTVLDPKDMAVGTAAVVAAQSLGGAIFLSVGNSVFQNQLLKASAANLLPGVDIKAVIDRGAAAFRDIVPADKLPVMIEVYNKALRTVFTVSIPLGALATIISCFIEWKSVKMAKAGGQAAREGNSSGSGTSSSNNNSVRPSTGKKRPI</sequence>
<evidence type="ECO:0000256" key="3">
    <source>
        <dbReference type="ARBA" id="ARBA00022692"/>
    </source>
</evidence>
<feature type="transmembrane region" description="Helical" evidence="7">
    <location>
        <begin position="90"/>
        <end position="115"/>
    </location>
</feature>
<feature type="transmembrane region" description="Helical" evidence="7">
    <location>
        <begin position="158"/>
        <end position="178"/>
    </location>
</feature>
<dbReference type="InterPro" id="IPR036259">
    <property type="entry name" value="MFS_trans_sf"/>
</dbReference>
<accession>A0AAE0TXY5</accession>
<feature type="transmembrane region" description="Helical" evidence="7">
    <location>
        <begin position="308"/>
        <end position="328"/>
    </location>
</feature>
<dbReference type="CDD" id="cd17502">
    <property type="entry name" value="MFS_Azr1_MDR_like"/>
    <property type="match status" value="1"/>
</dbReference>
<evidence type="ECO:0000256" key="6">
    <source>
        <dbReference type="SAM" id="MobiDB-lite"/>
    </source>
</evidence>
<keyword evidence="3 7" id="KW-0812">Transmembrane</keyword>
<feature type="transmembrane region" description="Helical" evidence="7">
    <location>
        <begin position="37"/>
        <end position="58"/>
    </location>
</feature>
<dbReference type="Gene3D" id="1.20.1250.20">
    <property type="entry name" value="MFS general substrate transporter like domains"/>
    <property type="match status" value="2"/>
</dbReference>
<dbReference type="FunFam" id="1.20.1250.20:FF:000196">
    <property type="entry name" value="MFS toxin efflux pump (AflT)"/>
    <property type="match status" value="1"/>
</dbReference>
<reference evidence="9" key="1">
    <citation type="journal article" date="2023" name="Mol. Phylogenet. Evol.">
        <title>Genome-scale phylogeny and comparative genomics of the fungal order Sordariales.</title>
        <authorList>
            <person name="Hensen N."/>
            <person name="Bonometti L."/>
            <person name="Westerberg I."/>
            <person name="Brannstrom I.O."/>
            <person name="Guillou S."/>
            <person name="Cros-Aarteil S."/>
            <person name="Calhoun S."/>
            <person name="Haridas S."/>
            <person name="Kuo A."/>
            <person name="Mondo S."/>
            <person name="Pangilinan J."/>
            <person name="Riley R."/>
            <person name="LaButti K."/>
            <person name="Andreopoulos B."/>
            <person name="Lipzen A."/>
            <person name="Chen C."/>
            <person name="Yan M."/>
            <person name="Daum C."/>
            <person name="Ng V."/>
            <person name="Clum A."/>
            <person name="Steindorff A."/>
            <person name="Ohm R.A."/>
            <person name="Martin F."/>
            <person name="Silar P."/>
            <person name="Natvig D.O."/>
            <person name="Lalanne C."/>
            <person name="Gautier V."/>
            <person name="Ament-Velasquez S.L."/>
            <person name="Kruys A."/>
            <person name="Hutchinson M.I."/>
            <person name="Powell A.J."/>
            <person name="Barry K."/>
            <person name="Miller A.N."/>
            <person name="Grigoriev I.V."/>
            <person name="Debuchy R."/>
            <person name="Gladieux P."/>
            <person name="Hiltunen Thoren M."/>
            <person name="Johannesson H."/>
        </authorList>
    </citation>
    <scope>NUCLEOTIDE SEQUENCE</scope>
    <source>
        <strain evidence="9">CBS 958.72</strain>
    </source>
</reference>
<keyword evidence="2" id="KW-0813">Transport</keyword>
<comment type="subcellular location">
    <subcellularLocation>
        <location evidence="1">Membrane</location>
        <topology evidence="1">Multi-pass membrane protein</topology>
    </subcellularLocation>
</comment>
<dbReference type="InterPro" id="IPR011701">
    <property type="entry name" value="MFS"/>
</dbReference>
<dbReference type="InterPro" id="IPR020846">
    <property type="entry name" value="MFS_dom"/>
</dbReference>
<dbReference type="Proteomes" id="UP001287356">
    <property type="component" value="Unassembled WGS sequence"/>
</dbReference>
<name>A0AAE0TXY5_9PEZI</name>
<evidence type="ECO:0000313" key="9">
    <source>
        <dbReference type="EMBL" id="KAK3383723.1"/>
    </source>
</evidence>
<feature type="transmembrane region" description="Helical" evidence="7">
    <location>
        <begin position="122"/>
        <end position="138"/>
    </location>
</feature>
<evidence type="ECO:0000259" key="8">
    <source>
        <dbReference type="PROSITE" id="PS50850"/>
    </source>
</evidence>
<feature type="transmembrane region" description="Helical" evidence="7">
    <location>
        <begin position="466"/>
        <end position="488"/>
    </location>
</feature>
<dbReference type="AlphaFoldDB" id="A0AAE0TXY5"/>
<evidence type="ECO:0000256" key="7">
    <source>
        <dbReference type="SAM" id="Phobius"/>
    </source>
</evidence>
<reference evidence="9" key="2">
    <citation type="submission" date="2023-06" db="EMBL/GenBank/DDBJ databases">
        <authorList>
            <consortium name="Lawrence Berkeley National Laboratory"/>
            <person name="Haridas S."/>
            <person name="Hensen N."/>
            <person name="Bonometti L."/>
            <person name="Westerberg I."/>
            <person name="Brannstrom I.O."/>
            <person name="Guillou S."/>
            <person name="Cros-Aarteil S."/>
            <person name="Calhoun S."/>
            <person name="Kuo A."/>
            <person name="Mondo S."/>
            <person name="Pangilinan J."/>
            <person name="Riley R."/>
            <person name="Labutti K."/>
            <person name="Andreopoulos B."/>
            <person name="Lipzen A."/>
            <person name="Chen C."/>
            <person name="Yanf M."/>
            <person name="Daum C."/>
            <person name="Ng V."/>
            <person name="Clum A."/>
            <person name="Steindorff A."/>
            <person name="Ohm R."/>
            <person name="Martin F."/>
            <person name="Silar P."/>
            <person name="Natvig D."/>
            <person name="Lalanne C."/>
            <person name="Gautier V."/>
            <person name="Ament-Velasquez S.L."/>
            <person name="Kruys A."/>
            <person name="Hutchinson M.I."/>
            <person name="Powell A.J."/>
            <person name="Barry K."/>
            <person name="Miller A.N."/>
            <person name="Grigoriev I.V."/>
            <person name="Debuchy R."/>
            <person name="Gladieux P."/>
            <person name="Thoren M.H."/>
            <person name="Johannesson H."/>
        </authorList>
    </citation>
    <scope>NUCLEOTIDE SEQUENCE</scope>
    <source>
        <strain evidence="9">CBS 958.72</strain>
    </source>
</reference>
<keyword evidence="10" id="KW-1185">Reference proteome</keyword>
<keyword evidence="5 7" id="KW-0472">Membrane</keyword>
<dbReference type="PANTHER" id="PTHR23501:SF49">
    <property type="entry name" value="MAJOR FACILITATOR SUPERFAMILY (MFS) PROFILE DOMAIN-CONTAINING PROTEIN"/>
    <property type="match status" value="1"/>
</dbReference>
<feature type="transmembrane region" description="Helical" evidence="7">
    <location>
        <begin position="392"/>
        <end position="413"/>
    </location>
</feature>
<dbReference type="EMBL" id="JAULSN010000001">
    <property type="protein sequence ID" value="KAK3383723.1"/>
    <property type="molecule type" value="Genomic_DNA"/>
</dbReference>
<dbReference type="GO" id="GO:0022857">
    <property type="term" value="F:transmembrane transporter activity"/>
    <property type="evidence" value="ECO:0007669"/>
    <property type="project" value="InterPro"/>
</dbReference>
<dbReference type="PANTHER" id="PTHR23501">
    <property type="entry name" value="MAJOR FACILITATOR SUPERFAMILY"/>
    <property type="match status" value="1"/>
</dbReference>
<evidence type="ECO:0000313" key="10">
    <source>
        <dbReference type="Proteomes" id="UP001287356"/>
    </source>
</evidence>
<proteinExistence type="predicted"/>
<feature type="transmembrane region" description="Helical" evidence="7">
    <location>
        <begin position="65"/>
        <end position="84"/>
    </location>
</feature>
<feature type="compositionally biased region" description="Low complexity" evidence="6">
    <location>
        <begin position="506"/>
        <end position="520"/>
    </location>
</feature>
<protein>
    <submittedName>
        <fullName evidence="9">Major facilitator superfamily domain-containing protein</fullName>
    </submittedName>
</protein>
<organism evidence="9 10">
    <name type="scientific">Lasiosphaeria ovina</name>
    <dbReference type="NCBI Taxonomy" id="92902"/>
    <lineage>
        <taxon>Eukaryota</taxon>
        <taxon>Fungi</taxon>
        <taxon>Dikarya</taxon>
        <taxon>Ascomycota</taxon>
        <taxon>Pezizomycotina</taxon>
        <taxon>Sordariomycetes</taxon>
        <taxon>Sordariomycetidae</taxon>
        <taxon>Sordariales</taxon>
        <taxon>Lasiosphaeriaceae</taxon>
        <taxon>Lasiosphaeria</taxon>
    </lineage>
</organism>
<feature type="transmembrane region" description="Helical" evidence="7">
    <location>
        <begin position="335"/>
        <end position="355"/>
    </location>
</feature>
<gene>
    <name evidence="9" type="ORF">B0T24DRAFT_645927</name>
</gene>